<dbReference type="OrthoDB" id="9781691at2"/>
<dbReference type="EMBL" id="RCZC01000005">
    <property type="protein sequence ID" value="TPG51744.1"/>
    <property type="molecule type" value="Genomic_DNA"/>
</dbReference>
<dbReference type="Gene3D" id="3.40.50.1700">
    <property type="entry name" value="Glycoside hydrolase family 3 C-terminal domain"/>
    <property type="match status" value="1"/>
</dbReference>
<reference evidence="8 9" key="1">
    <citation type="journal article" date="2019" name="Environ. Microbiol.">
        <title>Species interactions and distinct microbial communities in high Arctic permafrost affected cryosols are associated with the CH4 and CO2 gas fluxes.</title>
        <authorList>
            <person name="Altshuler I."/>
            <person name="Hamel J."/>
            <person name="Turney S."/>
            <person name="Magnuson E."/>
            <person name="Levesque R."/>
            <person name="Greer C."/>
            <person name="Whyte L.G."/>
        </authorList>
    </citation>
    <scope>NUCLEOTIDE SEQUENCE [LARGE SCALE GENOMIC DNA]</scope>
    <source>
        <strain evidence="8 9">E6.1</strain>
    </source>
</reference>
<evidence type="ECO:0000256" key="6">
    <source>
        <dbReference type="SAM" id="SignalP"/>
    </source>
</evidence>
<dbReference type="InterPro" id="IPR013783">
    <property type="entry name" value="Ig-like_fold"/>
</dbReference>
<dbReference type="Pfam" id="PF14310">
    <property type="entry name" value="Fn3-like"/>
    <property type="match status" value="1"/>
</dbReference>
<evidence type="ECO:0000259" key="7">
    <source>
        <dbReference type="SMART" id="SM01217"/>
    </source>
</evidence>
<name>A0A502FQP8_9SPHN</name>
<sequence>MKTMRSFLLASVCAVTASSAIAQTRAANPAPADAAARAEATVKRMRSDEKTVLTHGMMPLPLGPNAPPLPAGAIPGAGYVAGIPRLGVPSLRETDASLGVSYVMGLRKDGATALPSGLAMAATWNDALIEQGGRMIGAEAKAKGFNVLLAGGVNLMRDPRNGRNFEYLGEDPLLAGRLVGHAIRGIQSNGILSTIKHFALNGQETGRKFVDSKISDAAARESDLLAFRIGMEIGNPGAVMCGYNRVNGEQACASDWLLNTVLKRDWGYRGFVMSDWGAVPGLDAALKGLDQQSGAQLDPALFFGDRLGAAAKADAGYAKRLDDMNRRVLYSIYQHRLDQVPARPQAPIDIAANASIAEMVARQGIVLLRNERGALPLAATAKRIAVIGGFADTGVVSGGGSSQVQGQGGAAVAIPIGGTGPFAAILTQSYHRSVPLDALKALAPQTSFRFRDGRYLTDAVAAARQADVAIVFATQWSTEGLDQPDMSLPNGQDALIEAVAAANPNTIVVLETGGPVLMPWLHRTAAVIEAWYPGARGGEAIASVLYGSTNPSGRLPVTFPARDDQLPRKAIDGADVLEPDFIGNPPHGDMTLTADYDIEGSDVGYRWNARKGIKAAFPFGFGLSYTRFATSAPVIAGNVATMTVTNRGPRSGATVAQLYLVSRAGKPMRRLVGYRRVELAAGASATVAIPIDLRLLADWQDGGWSMPAATYEMASGDSAEAVGATVALRLPERRWHDQSL</sequence>
<keyword evidence="9" id="KW-1185">Reference proteome</keyword>
<evidence type="ECO:0000256" key="1">
    <source>
        <dbReference type="ARBA" id="ARBA00005336"/>
    </source>
</evidence>
<dbReference type="SUPFAM" id="SSF51445">
    <property type="entry name" value="(Trans)glycosidases"/>
    <property type="match status" value="1"/>
</dbReference>
<feature type="chain" id="PRO_5021187260" evidence="6">
    <location>
        <begin position="23"/>
        <end position="740"/>
    </location>
</feature>
<dbReference type="PANTHER" id="PTHR42715">
    <property type="entry name" value="BETA-GLUCOSIDASE"/>
    <property type="match status" value="1"/>
</dbReference>
<dbReference type="InterPro" id="IPR050288">
    <property type="entry name" value="Cellulose_deg_GH3"/>
</dbReference>
<comment type="caution">
    <text evidence="8">The sequence shown here is derived from an EMBL/GenBank/DDBJ whole genome shotgun (WGS) entry which is preliminary data.</text>
</comment>
<keyword evidence="6" id="KW-0732">Signal</keyword>
<dbReference type="Gene3D" id="2.60.40.10">
    <property type="entry name" value="Immunoglobulins"/>
    <property type="match status" value="1"/>
</dbReference>
<dbReference type="InterPro" id="IPR001764">
    <property type="entry name" value="Glyco_hydro_3_N"/>
</dbReference>
<organism evidence="8 9">
    <name type="scientific">Sphingomonas glacialis</name>
    <dbReference type="NCBI Taxonomy" id="658225"/>
    <lineage>
        <taxon>Bacteria</taxon>
        <taxon>Pseudomonadati</taxon>
        <taxon>Pseudomonadota</taxon>
        <taxon>Alphaproteobacteria</taxon>
        <taxon>Sphingomonadales</taxon>
        <taxon>Sphingomonadaceae</taxon>
        <taxon>Sphingomonas</taxon>
    </lineage>
</organism>
<evidence type="ECO:0000256" key="3">
    <source>
        <dbReference type="ARBA" id="ARBA00023277"/>
    </source>
</evidence>
<keyword evidence="2 5" id="KW-0378">Hydrolase</keyword>
<keyword evidence="4 5" id="KW-0326">Glycosidase</keyword>
<dbReference type="InterPro" id="IPR036962">
    <property type="entry name" value="Glyco_hydro_3_N_sf"/>
</dbReference>
<dbReference type="GO" id="GO:0004553">
    <property type="term" value="F:hydrolase activity, hydrolyzing O-glycosyl compounds"/>
    <property type="evidence" value="ECO:0007669"/>
    <property type="project" value="InterPro"/>
</dbReference>
<dbReference type="InterPro" id="IPR026891">
    <property type="entry name" value="Fn3-like"/>
</dbReference>
<proteinExistence type="inferred from homology"/>
<dbReference type="AlphaFoldDB" id="A0A502FQP8"/>
<dbReference type="InterPro" id="IPR002772">
    <property type="entry name" value="Glyco_hydro_3_C"/>
</dbReference>
<evidence type="ECO:0000256" key="5">
    <source>
        <dbReference type="RuleBase" id="RU361161"/>
    </source>
</evidence>
<dbReference type="InterPro" id="IPR019800">
    <property type="entry name" value="Glyco_hydro_3_AS"/>
</dbReference>
<dbReference type="InterPro" id="IPR036881">
    <property type="entry name" value="Glyco_hydro_3_C_sf"/>
</dbReference>
<dbReference type="Pfam" id="PF01915">
    <property type="entry name" value="Glyco_hydro_3_C"/>
    <property type="match status" value="1"/>
</dbReference>
<dbReference type="PROSITE" id="PS00775">
    <property type="entry name" value="GLYCOSYL_HYDROL_F3"/>
    <property type="match status" value="1"/>
</dbReference>
<evidence type="ECO:0000313" key="8">
    <source>
        <dbReference type="EMBL" id="TPG51744.1"/>
    </source>
</evidence>
<dbReference type="Proteomes" id="UP000319931">
    <property type="component" value="Unassembled WGS sequence"/>
</dbReference>
<dbReference type="GO" id="GO:0005975">
    <property type="term" value="P:carbohydrate metabolic process"/>
    <property type="evidence" value="ECO:0007669"/>
    <property type="project" value="InterPro"/>
</dbReference>
<feature type="domain" description="Fibronectin type III-like" evidence="7">
    <location>
        <begin position="654"/>
        <end position="719"/>
    </location>
</feature>
<accession>A0A502FQP8</accession>
<dbReference type="Pfam" id="PF00933">
    <property type="entry name" value="Glyco_hydro_3"/>
    <property type="match status" value="1"/>
</dbReference>
<dbReference type="SUPFAM" id="SSF52279">
    <property type="entry name" value="Beta-D-glucan exohydrolase, C-terminal domain"/>
    <property type="match status" value="1"/>
</dbReference>
<dbReference type="PRINTS" id="PR00133">
    <property type="entry name" value="GLHYDRLASE3"/>
</dbReference>
<protein>
    <submittedName>
        <fullName evidence="8">Glycosyl hydrolase</fullName>
    </submittedName>
</protein>
<dbReference type="PANTHER" id="PTHR42715:SF10">
    <property type="entry name" value="BETA-GLUCOSIDASE"/>
    <property type="match status" value="1"/>
</dbReference>
<dbReference type="SMART" id="SM01217">
    <property type="entry name" value="Fn3_like"/>
    <property type="match status" value="1"/>
</dbReference>
<dbReference type="InterPro" id="IPR017853">
    <property type="entry name" value="GH"/>
</dbReference>
<comment type="similarity">
    <text evidence="1 5">Belongs to the glycosyl hydrolase 3 family.</text>
</comment>
<gene>
    <name evidence="8" type="ORF">EAH76_17210</name>
</gene>
<feature type="signal peptide" evidence="6">
    <location>
        <begin position="1"/>
        <end position="22"/>
    </location>
</feature>
<evidence type="ECO:0000256" key="2">
    <source>
        <dbReference type="ARBA" id="ARBA00022801"/>
    </source>
</evidence>
<evidence type="ECO:0000313" key="9">
    <source>
        <dbReference type="Proteomes" id="UP000319931"/>
    </source>
</evidence>
<keyword evidence="3" id="KW-0119">Carbohydrate metabolism</keyword>
<evidence type="ECO:0000256" key="4">
    <source>
        <dbReference type="ARBA" id="ARBA00023295"/>
    </source>
</evidence>
<dbReference type="Gene3D" id="3.20.20.300">
    <property type="entry name" value="Glycoside hydrolase, family 3, N-terminal domain"/>
    <property type="match status" value="1"/>
</dbReference>